<protein>
    <recommendedName>
        <fullName evidence="3">Porin</fullName>
    </recommendedName>
</protein>
<dbReference type="RefSeq" id="WP_269433962.1">
    <property type="nucleotide sequence ID" value="NZ_BEXT01000001.1"/>
</dbReference>
<organism evidence="1 2">
    <name type="scientific">Desulfonema ishimotonii</name>
    <dbReference type="NCBI Taxonomy" id="45657"/>
    <lineage>
        <taxon>Bacteria</taxon>
        <taxon>Pseudomonadati</taxon>
        <taxon>Thermodesulfobacteriota</taxon>
        <taxon>Desulfobacteria</taxon>
        <taxon>Desulfobacterales</taxon>
        <taxon>Desulfococcaceae</taxon>
        <taxon>Desulfonema</taxon>
    </lineage>
</organism>
<evidence type="ECO:0008006" key="3">
    <source>
        <dbReference type="Google" id="ProtNLM"/>
    </source>
</evidence>
<comment type="caution">
    <text evidence="1">The sequence shown here is derived from an EMBL/GenBank/DDBJ whole genome shotgun (WGS) entry which is preliminary data.</text>
</comment>
<proteinExistence type="predicted"/>
<evidence type="ECO:0000313" key="2">
    <source>
        <dbReference type="Proteomes" id="UP000288096"/>
    </source>
</evidence>
<evidence type="ECO:0000313" key="1">
    <source>
        <dbReference type="EMBL" id="GBC63157.1"/>
    </source>
</evidence>
<dbReference type="Proteomes" id="UP000288096">
    <property type="component" value="Unassembled WGS sequence"/>
</dbReference>
<reference evidence="2" key="2">
    <citation type="submission" date="2019-01" db="EMBL/GenBank/DDBJ databases">
        <title>Genome sequence of Desulfonema ishimotonii strain Tokyo 01.</title>
        <authorList>
            <person name="Fukui M."/>
        </authorList>
    </citation>
    <scope>NUCLEOTIDE SEQUENCE [LARGE SCALE GENOMIC DNA]</scope>
    <source>
        <strain evidence="2">Tokyo 01</strain>
    </source>
</reference>
<sequence>MIWNVKLEGHVMDGAAQLLYQDNPDGMDDNWLLFAAKVSFTF</sequence>
<name>A0A401G1S8_9BACT</name>
<dbReference type="AlphaFoldDB" id="A0A401G1S8"/>
<dbReference type="EMBL" id="BEXT01000001">
    <property type="protein sequence ID" value="GBC63157.1"/>
    <property type="molecule type" value="Genomic_DNA"/>
</dbReference>
<gene>
    <name evidence="1" type="ORF">DENIS_4150</name>
</gene>
<reference evidence="2" key="1">
    <citation type="submission" date="2017-11" db="EMBL/GenBank/DDBJ databases">
        <authorList>
            <person name="Watanabe M."/>
            <person name="Kojima H."/>
        </authorList>
    </citation>
    <scope>NUCLEOTIDE SEQUENCE [LARGE SCALE GENOMIC DNA]</scope>
    <source>
        <strain evidence="2">Tokyo 01</strain>
    </source>
</reference>
<accession>A0A401G1S8</accession>
<keyword evidence="2" id="KW-1185">Reference proteome</keyword>